<organism evidence="2 3">
    <name type="scientific">Ilyodon furcidens</name>
    <name type="common">goldbreast splitfin</name>
    <dbReference type="NCBI Taxonomy" id="33524"/>
    <lineage>
        <taxon>Eukaryota</taxon>
        <taxon>Metazoa</taxon>
        <taxon>Chordata</taxon>
        <taxon>Craniata</taxon>
        <taxon>Vertebrata</taxon>
        <taxon>Euteleostomi</taxon>
        <taxon>Actinopterygii</taxon>
        <taxon>Neopterygii</taxon>
        <taxon>Teleostei</taxon>
        <taxon>Neoteleostei</taxon>
        <taxon>Acanthomorphata</taxon>
        <taxon>Ovalentaria</taxon>
        <taxon>Atherinomorphae</taxon>
        <taxon>Cyprinodontiformes</taxon>
        <taxon>Goodeidae</taxon>
        <taxon>Ilyodon</taxon>
    </lineage>
</organism>
<keyword evidence="3" id="KW-1185">Reference proteome</keyword>
<evidence type="ECO:0000256" key="1">
    <source>
        <dbReference type="SAM" id="MobiDB-lite"/>
    </source>
</evidence>
<name>A0ABV0UCN5_9TELE</name>
<dbReference type="EMBL" id="JAHRIQ010067824">
    <property type="protein sequence ID" value="MEQ2242694.1"/>
    <property type="molecule type" value="Genomic_DNA"/>
</dbReference>
<protein>
    <submittedName>
        <fullName evidence="2">Uncharacterized protein</fullName>
    </submittedName>
</protein>
<proteinExistence type="predicted"/>
<sequence>MNQQALNKPEENTLQGGVISDRPVGRVRAAERETKEQRQSNGLLAEQKLNTDQKLDNNTQAERTLLNYCKCRFVKCLQYRVQIASKLLLSDLIWIKSVSTFSVFILFSQSLVS</sequence>
<evidence type="ECO:0000313" key="3">
    <source>
        <dbReference type="Proteomes" id="UP001482620"/>
    </source>
</evidence>
<feature type="region of interest" description="Disordered" evidence="1">
    <location>
        <begin position="1"/>
        <end position="20"/>
    </location>
</feature>
<reference evidence="2 3" key="1">
    <citation type="submission" date="2021-06" db="EMBL/GenBank/DDBJ databases">
        <authorList>
            <person name="Palmer J.M."/>
        </authorList>
    </citation>
    <scope>NUCLEOTIDE SEQUENCE [LARGE SCALE GENOMIC DNA]</scope>
    <source>
        <strain evidence="3">if_2019</strain>
        <tissue evidence="2">Muscle</tissue>
    </source>
</reference>
<gene>
    <name evidence="2" type="ORF">ILYODFUR_038657</name>
</gene>
<comment type="caution">
    <text evidence="2">The sequence shown here is derived from an EMBL/GenBank/DDBJ whole genome shotgun (WGS) entry which is preliminary data.</text>
</comment>
<dbReference type="Proteomes" id="UP001482620">
    <property type="component" value="Unassembled WGS sequence"/>
</dbReference>
<evidence type="ECO:0000313" key="2">
    <source>
        <dbReference type="EMBL" id="MEQ2242694.1"/>
    </source>
</evidence>
<accession>A0ABV0UCN5</accession>